<keyword evidence="3" id="KW-1185">Reference proteome</keyword>
<evidence type="ECO:0000313" key="3">
    <source>
        <dbReference type="Proteomes" id="UP000694251"/>
    </source>
</evidence>
<evidence type="ECO:0000313" key="2">
    <source>
        <dbReference type="EMBL" id="KAG7557352.1"/>
    </source>
</evidence>
<name>A0A8T1ZEC2_ARASU</name>
<proteinExistence type="predicted"/>
<accession>A0A8T1ZEC2</accession>
<organism evidence="2 3">
    <name type="scientific">Arabidopsis suecica</name>
    <name type="common">Swedish thale-cress</name>
    <name type="synonym">Cardaminopsis suecica</name>
    <dbReference type="NCBI Taxonomy" id="45249"/>
    <lineage>
        <taxon>Eukaryota</taxon>
        <taxon>Viridiplantae</taxon>
        <taxon>Streptophyta</taxon>
        <taxon>Embryophyta</taxon>
        <taxon>Tracheophyta</taxon>
        <taxon>Spermatophyta</taxon>
        <taxon>Magnoliopsida</taxon>
        <taxon>eudicotyledons</taxon>
        <taxon>Gunneridae</taxon>
        <taxon>Pentapetalae</taxon>
        <taxon>rosids</taxon>
        <taxon>malvids</taxon>
        <taxon>Brassicales</taxon>
        <taxon>Brassicaceae</taxon>
        <taxon>Camelineae</taxon>
        <taxon>Arabidopsis</taxon>
    </lineage>
</organism>
<protein>
    <submittedName>
        <fullName evidence="2">Uncharacterized protein</fullName>
    </submittedName>
</protein>
<gene>
    <name evidence="2" type="ORF">ISN44_As11g033280</name>
</gene>
<sequence length="162" mass="17489">MVIADEKTNGTANVFMHTNKPLTFHTQLAAPPSSSRIALALPQSPALDGMALPYMHTHQHMSSHSGNDYSRYLSQNGQTAPGGVGNTSAIQGCSKEDYRIGSLQHEASSAAAGPPPPRDDLVDLSLKLVVTEACGKVLSRKRTRQHQHQCDQNCGEQRDGTW</sequence>
<feature type="region of interest" description="Disordered" evidence="1">
    <location>
        <begin position="140"/>
        <end position="162"/>
    </location>
</feature>
<feature type="region of interest" description="Disordered" evidence="1">
    <location>
        <begin position="59"/>
        <end position="90"/>
    </location>
</feature>
<evidence type="ECO:0000256" key="1">
    <source>
        <dbReference type="SAM" id="MobiDB-lite"/>
    </source>
</evidence>
<reference evidence="2 3" key="1">
    <citation type="submission" date="2020-12" db="EMBL/GenBank/DDBJ databases">
        <title>Concerted genomic and epigenomic changes stabilize Arabidopsis allopolyploids.</title>
        <authorList>
            <person name="Chen Z."/>
        </authorList>
    </citation>
    <scope>NUCLEOTIDE SEQUENCE [LARGE SCALE GENOMIC DNA]</scope>
    <source>
        <strain evidence="2">As9502</strain>
        <tissue evidence="2">Leaf</tissue>
    </source>
</reference>
<dbReference type="EMBL" id="JAEFBJ010000011">
    <property type="protein sequence ID" value="KAG7557352.1"/>
    <property type="molecule type" value="Genomic_DNA"/>
</dbReference>
<feature type="compositionally biased region" description="Polar residues" evidence="1">
    <location>
        <begin position="60"/>
        <end position="79"/>
    </location>
</feature>
<dbReference type="AlphaFoldDB" id="A0A8T1ZEC2"/>
<comment type="caution">
    <text evidence="2">The sequence shown here is derived from an EMBL/GenBank/DDBJ whole genome shotgun (WGS) entry which is preliminary data.</text>
</comment>
<dbReference type="Proteomes" id="UP000694251">
    <property type="component" value="Chromosome 11"/>
</dbReference>